<feature type="region of interest" description="Disordered" evidence="2">
    <location>
        <begin position="654"/>
        <end position="754"/>
    </location>
</feature>
<evidence type="ECO:0000313" key="5">
    <source>
        <dbReference type="Proteomes" id="UP000444721"/>
    </source>
</evidence>
<feature type="compositionally biased region" description="Low complexity" evidence="2">
    <location>
        <begin position="381"/>
        <end position="415"/>
    </location>
</feature>
<protein>
    <recommendedName>
        <fullName evidence="3">ELM2 domain-containing protein</fullName>
    </recommendedName>
</protein>
<feature type="compositionally biased region" description="Polar residues" evidence="2">
    <location>
        <begin position="150"/>
        <end position="175"/>
    </location>
</feature>
<feature type="domain" description="ELM2" evidence="3">
    <location>
        <begin position="469"/>
        <end position="574"/>
    </location>
</feature>
<feature type="compositionally biased region" description="Low complexity" evidence="2">
    <location>
        <begin position="325"/>
        <end position="356"/>
    </location>
</feature>
<feature type="region of interest" description="Disordered" evidence="2">
    <location>
        <begin position="1"/>
        <end position="20"/>
    </location>
</feature>
<keyword evidence="5" id="KW-1185">Reference proteome</keyword>
<comment type="caution">
    <text evidence="4">The sequence shown here is derived from an EMBL/GenBank/DDBJ whole genome shotgun (WGS) entry which is preliminary data.</text>
</comment>
<dbReference type="InterPro" id="IPR000949">
    <property type="entry name" value="ELM2_dom"/>
</dbReference>
<dbReference type="AlphaFoldDB" id="A0A6A5BW14"/>
<proteinExistence type="predicted"/>
<feature type="compositionally biased region" description="Polar residues" evidence="2">
    <location>
        <begin position="188"/>
        <end position="219"/>
    </location>
</feature>
<feature type="compositionally biased region" description="Low complexity" evidence="2">
    <location>
        <begin position="222"/>
        <end position="241"/>
    </location>
</feature>
<evidence type="ECO:0000259" key="3">
    <source>
        <dbReference type="PROSITE" id="PS51156"/>
    </source>
</evidence>
<feature type="compositionally biased region" description="Low complexity" evidence="2">
    <location>
        <begin position="176"/>
        <end position="187"/>
    </location>
</feature>
<reference evidence="4 5" key="1">
    <citation type="journal article" date="2019" name="Sci. Rep.">
        <title>Nanopore sequencing improves the draft genome of the human pathogenic amoeba Naegleria fowleri.</title>
        <authorList>
            <person name="Liechti N."/>
            <person name="Schurch N."/>
            <person name="Bruggmann R."/>
            <person name="Wittwer M."/>
        </authorList>
    </citation>
    <scope>NUCLEOTIDE SEQUENCE [LARGE SCALE GENOMIC DNA]</scope>
    <source>
        <strain evidence="4 5">ATCC 30894</strain>
    </source>
</reference>
<feature type="compositionally biased region" description="Polar residues" evidence="2">
    <location>
        <begin position="439"/>
        <end position="462"/>
    </location>
</feature>
<dbReference type="OrthoDB" id="10503147at2759"/>
<sequence>MTPKHRKHTNSNNNNVMAATPYIEDFSVQKEQAMKRKLDELYYEDHKNERTVAFSSSSSLRRKSQHHQQQYNKTTNTGEKVSNNFNNNKRTKATSSQQPSEPEVIEVLSSSSSECSGIGQHRSILMMHHHDINHDSSRHQASPNHAGGVYTSSSSSDEAVQTPIHNRTRTAATIPTTNASTKSTNSTIALSSTTLNNTTDESSNHNNHSGNTVTTTNNIVKPATTSSVPTASSSLTSHQSSQPTCETPSKKKKKNPIEENEDVSDELPSTSQKTLGRSVTNSQVARPSQNVHTVHMPPSSPLVAKNKTIATKPPKGNSPASIPLITTPNASATSTSSSSIKSASSSSNTLTPSSTLQTKTTPTPLRTNNNHSSDNPPFFISTPSSSNNNNNNNTSLLNQTPSSSPQYSPSSHQTSKSIPFHTPPNNQISPHARLYLSSPRDSVTRTTPLSSSFDSSLNQHASQTDHGEHSCKIGSMHQATLPTLCPKPKQFPIWYSQKIGQCIWSPLELMVPSVAETCPKNSICDTIEKLEAFEKFCLKIVKNPDDYRQDKALEILHMFNLDLHQAKRFIKDHPMQITSQPLLTQEQSLKVFNALCQFYLYNGCLRELHRQVIPEVPYSTLICHFFLNKKNKTIIPKSLTRIISLGRRSIIQQQQVSKFNNSDETSEEDEDDETYHDDNQSTQPSTLQTISARATRASETLHRHHPITNHDNEDETSSSSSDERVPESSDNEESSSSSEEDNQHDSRIKQTQSLPHSTHVHFNHSLHNSNNTRHHCTSVLANRKNTNYLLSSDSEETDIFSNEGENYTNGHTHVSASEINSYGSSSSAEEAMYIAISNEDSSSTTEVFNFEHNQMFELHPPTFE</sequence>
<dbReference type="Proteomes" id="UP000444721">
    <property type="component" value="Unassembled WGS sequence"/>
</dbReference>
<keyword evidence="1" id="KW-0539">Nucleus</keyword>
<dbReference type="RefSeq" id="XP_044566976.1">
    <property type="nucleotide sequence ID" value="XM_044701574.1"/>
</dbReference>
<dbReference type="VEuPathDB" id="AmoebaDB:NfTy_020880"/>
<accession>A0A6A5BW14</accession>
<dbReference type="EMBL" id="VFQX01000009">
    <property type="protein sequence ID" value="KAF0982263.1"/>
    <property type="molecule type" value="Genomic_DNA"/>
</dbReference>
<dbReference type="PROSITE" id="PS51156">
    <property type="entry name" value="ELM2"/>
    <property type="match status" value="1"/>
</dbReference>
<dbReference type="GeneID" id="68118408"/>
<feature type="compositionally biased region" description="Polar residues" evidence="2">
    <location>
        <begin position="680"/>
        <end position="692"/>
    </location>
</feature>
<dbReference type="VEuPathDB" id="AmoebaDB:NF0085950"/>
<gene>
    <name evidence="4" type="ORF">FDP41_011193</name>
</gene>
<organism evidence="4 5">
    <name type="scientific">Naegleria fowleri</name>
    <name type="common">Brain eating amoeba</name>
    <dbReference type="NCBI Taxonomy" id="5763"/>
    <lineage>
        <taxon>Eukaryota</taxon>
        <taxon>Discoba</taxon>
        <taxon>Heterolobosea</taxon>
        <taxon>Tetramitia</taxon>
        <taxon>Eutetramitia</taxon>
        <taxon>Vahlkampfiidae</taxon>
        <taxon>Naegleria</taxon>
    </lineage>
</organism>
<feature type="region of interest" description="Disordered" evidence="2">
    <location>
        <begin position="53"/>
        <end position="103"/>
    </location>
</feature>
<feature type="compositionally biased region" description="Acidic residues" evidence="2">
    <location>
        <begin position="729"/>
        <end position="740"/>
    </location>
</feature>
<dbReference type="OMA" id="CLTICEH"/>
<feature type="compositionally biased region" description="Polar residues" evidence="2">
    <location>
        <begin position="71"/>
        <end position="98"/>
    </location>
</feature>
<name>A0A6A5BW14_NAEFO</name>
<dbReference type="VEuPathDB" id="AmoebaDB:NF0085960"/>
<dbReference type="VEuPathDB" id="AmoebaDB:FDP41_011193"/>
<feature type="compositionally biased region" description="Acidic residues" evidence="2">
    <location>
        <begin position="664"/>
        <end position="675"/>
    </location>
</feature>
<evidence type="ECO:0000256" key="2">
    <source>
        <dbReference type="SAM" id="MobiDB-lite"/>
    </source>
</evidence>
<evidence type="ECO:0000256" key="1">
    <source>
        <dbReference type="ARBA" id="ARBA00023242"/>
    </source>
</evidence>
<evidence type="ECO:0000313" key="4">
    <source>
        <dbReference type="EMBL" id="KAF0982263.1"/>
    </source>
</evidence>
<feature type="compositionally biased region" description="Polar residues" evidence="2">
    <location>
        <begin position="357"/>
        <end position="375"/>
    </location>
</feature>
<feature type="compositionally biased region" description="Polar residues" evidence="2">
    <location>
        <begin position="267"/>
        <end position="292"/>
    </location>
</feature>
<feature type="region of interest" description="Disordered" evidence="2">
    <location>
        <begin position="134"/>
        <end position="470"/>
    </location>
</feature>